<sequence length="490" mass="55813">MFLEIALFASVACLVHWIQWRGFFSGQKHPPSFYGFPLVGILPFFLFHKNQVKLARTTAMKYGPVFRFRLGNTETIMVNGSETVKEALRNDDLLGRPPIGPFKLLANLFKAQPFSMLECERWRSLRNWSVQALRELGFGKTPQMEGKIQDEVSVFLDELSSTKGAPYDPNSTLLASVSNNISTLIFGDRLPYDHPRRRSLNDFLKKVASSASYLTLFSFAPSLLKIFTIFKIKSVENFVNAAKATSEIFDEEFRAHEKTYIETDKRDLMDHSIAHLRANSELLSEQTTRGSCLAFFGAGSNTARITVEYLLQLLAYYPQLQEQMHQEVIREIGYSRLPSWSDHGKLHLLNAFIAERMRIFPIVPFGLFRRALRDTKIRGYDVAKGSMVIYNVASAHFDPTVFENPEEFNPGRFLDADGNFVQSPDVLSFAIGKRACPGETFAVFEIFLYAAAIIQRFRIEPAQGQDVRLTEATEFFSEAIPQQLRFISRV</sequence>
<evidence type="ECO:0000256" key="7">
    <source>
        <dbReference type="ARBA" id="ARBA00022723"/>
    </source>
</evidence>
<evidence type="ECO:0000256" key="3">
    <source>
        <dbReference type="ARBA" id="ARBA00004174"/>
    </source>
</evidence>
<dbReference type="PANTHER" id="PTHR24300:SF375">
    <property type="entry name" value="CYTOCHROME P450 FAMILY"/>
    <property type="match status" value="1"/>
</dbReference>
<dbReference type="Proteomes" id="UP000694867">
    <property type="component" value="Unplaced"/>
</dbReference>
<evidence type="ECO:0000256" key="13">
    <source>
        <dbReference type="ARBA" id="ARBA00023136"/>
    </source>
</evidence>
<comment type="cofactor">
    <cofactor evidence="1 14">
        <name>heme</name>
        <dbReference type="ChEBI" id="CHEBI:30413"/>
    </cofactor>
</comment>
<evidence type="ECO:0000256" key="5">
    <source>
        <dbReference type="ARBA" id="ARBA00010617"/>
    </source>
</evidence>
<protein>
    <submittedName>
        <fullName evidence="16">Cytochrome P450 2C23</fullName>
    </submittedName>
</protein>
<dbReference type="FunFam" id="1.10.630.10:FF:000238">
    <property type="entry name" value="Cytochrome P450 2A6"/>
    <property type="match status" value="1"/>
</dbReference>
<evidence type="ECO:0000256" key="9">
    <source>
        <dbReference type="ARBA" id="ARBA00022848"/>
    </source>
</evidence>
<evidence type="ECO:0000256" key="2">
    <source>
        <dbReference type="ARBA" id="ARBA00003690"/>
    </source>
</evidence>
<comment type="function">
    <text evidence="2">May be involved in the metabolism of insect hormones and in the breakdown of synthetic insecticides.</text>
</comment>
<dbReference type="GO" id="GO:0016712">
    <property type="term" value="F:oxidoreductase activity, acting on paired donors, with incorporation or reduction of molecular oxygen, reduced flavin or flavoprotein as one donor, and incorporation of one atom of oxygen"/>
    <property type="evidence" value="ECO:0007669"/>
    <property type="project" value="TreeGrafter"/>
</dbReference>
<gene>
    <name evidence="16" type="primary">LOC100902609</name>
</gene>
<dbReference type="Pfam" id="PF00067">
    <property type="entry name" value="p450"/>
    <property type="match status" value="1"/>
</dbReference>
<organism evidence="15 16">
    <name type="scientific">Galendromus occidentalis</name>
    <name type="common">western predatory mite</name>
    <dbReference type="NCBI Taxonomy" id="34638"/>
    <lineage>
        <taxon>Eukaryota</taxon>
        <taxon>Metazoa</taxon>
        <taxon>Ecdysozoa</taxon>
        <taxon>Arthropoda</taxon>
        <taxon>Chelicerata</taxon>
        <taxon>Arachnida</taxon>
        <taxon>Acari</taxon>
        <taxon>Parasitiformes</taxon>
        <taxon>Mesostigmata</taxon>
        <taxon>Gamasina</taxon>
        <taxon>Phytoseioidea</taxon>
        <taxon>Phytoseiidae</taxon>
        <taxon>Typhlodrominae</taxon>
        <taxon>Galendromus</taxon>
    </lineage>
</organism>
<evidence type="ECO:0000256" key="4">
    <source>
        <dbReference type="ARBA" id="ARBA00004406"/>
    </source>
</evidence>
<evidence type="ECO:0000256" key="8">
    <source>
        <dbReference type="ARBA" id="ARBA00022824"/>
    </source>
</evidence>
<dbReference type="RefSeq" id="XP_003747006.1">
    <property type="nucleotide sequence ID" value="XM_003746958.2"/>
</dbReference>
<feature type="binding site" description="axial binding residue" evidence="14">
    <location>
        <position position="436"/>
    </location>
    <ligand>
        <name>heme</name>
        <dbReference type="ChEBI" id="CHEBI:30413"/>
    </ligand>
    <ligandPart>
        <name>Fe</name>
        <dbReference type="ChEBI" id="CHEBI:18248"/>
    </ligandPart>
</feature>
<dbReference type="GeneID" id="100902609"/>
<keyword evidence="12" id="KW-0503">Monooxygenase</keyword>
<evidence type="ECO:0000313" key="16">
    <source>
        <dbReference type="RefSeq" id="XP_003747006.1"/>
    </source>
</evidence>
<dbReference type="GO" id="GO:0005789">
    <property type="term" value="C:endoplasmic reticulum membrane"/>
    <property type="evidence" value="ECO:0007669"/>
    <property type="project" value="UniProtKB-SubCell"/>
</dbReference>
<keyword evidence="15" id="KW-1185">Reference proteome</keyword>
<dbReference type="PRINTS" id="PR00463">
    <property type="entry name" value="EP450I"/>
</dbReference>
<dbReference type="GO" id="GO:0006805">
    <property type="term" value="P:xenobiotic metabolic process"/>
    <property type="evidence" value="ECO:0007669"/>
    <property type="project" value="TreeGrafter"/>
</dbReference>
<name>A0AAJ6W042_9ACAR</name>
<dbReference type="InterPro" id="IPR036396">
    <property type="entry name" value="Cyt_P450_sf"/>
</dbReference>
<evidence type="ECO:0000313" key="15">
    <source>
        <dbReference type="Proteomes" id="UP000694867"/>
    </source>
</evidence>
<dbReference type="KEGG" id="goe:100902609"/>
<reference evidence="16" key="1">
    <citation type="submission" date="2025-08" db="UniProtKB">
        <authorList>
            <consortium name="RefSeq"/>
        </authorList>
    </citation>
    <scope>IDENTIFICATION</scope>
</reference>
<dbReference type="GO" id="GO:0005506">
    <property type="term" value="F:iron ion binding"/>
    <property type="evidence" value="ECO:0007669"/>
    <property type="project" value="InterPro"/>
</dbReference>
<dbReference type="AlphaFoldDB" id="A0AAJ6W042"/>
<dbReference type="InterPro" id="IPR050182">
    <property type="entry name" value="Cytochrome_P450_fam2"/>
</dbReference>
<dbReference type="GO" id="GO:0006082">
    <property type="term" value="P:organic acid metabolic process"/>
    <property type="evidence" value="ECO:0007669"/>
    <property type="project" value="TreeGrafter"/>
</dbReference>
<accession>A0AAJ6W042</accession>
<dbReference type="InterPro" id="IPR002401">
    <property type="entry name" value="Cyt_P450_E_grp-I"/>
</dbReference>
<evidence type="ECO:0000256" key="14">
    <source>
        <dbReference type="PIRSR" id="PIRSR602401-1"/>
    </source>
</evidence>
<keyword evidence="13" id="KW-0472">Membrane</keyword>
<keyword evidence="7 14" id="KW-0479">Metal-binding</keyword>
<dbReference type="InterPro" id="IPR001128">
    <property type="entry name" value="Cyt_P450"/>
</dbReference>
<evidence type="ECO:0000256" key="11">
    <source>
        <dbReference type="ARBA" id="ARBA00023004"/>
    </source>
</evidence>
<comment type="similarity">
    <text evidence="5">Belongs to the cytochrome P450 family.</text>
</comment>
<evidence type="ECO:0000256" key="10">
    <source>
        <dbReference type="ARBA" id="ARBA00023002"/>
    </source>
</evidence>
<dbReference type="SUPFAM" id="SSF48264">
    <property type="entry name" value="Cytochrome P450"/>
    <property type="match status" value="1"/>
</dbReference>
<evidence type="ECO:0000256" key="6">
    <source>
        <dbReference type="ARBA" id="ARBA00022617"/>
    </source>
</evidence>
<evidence type="ECO:0000256" key="12">
    <source>
        <dbReference type="ARBA" id="ARBA00023033"/>
    </source>
</evidence>
<dbReference type="PANTHER" id="PTHR24300">
    <property type="entry name" value="CYTOCHROME P450 508A4-RELATED"/>
    <property type="match status" value="1"/>
</dbReference>
<keyword evidence="10" id="KW-0560">Oxidoreductase</keyword>
<dbReference type="Gene3D" id="1.10.630.10">
    <property type="entry name" value="Cytochrome P450"/>
    <property type="match status" value="1"/>
</dbReference>
<proteinExistence type="inferred from homology"/>
<comment type="subcellular location">
    <subcellularLocation>
        <location evidence="4">Endoplasmic reticulum membrane</location>
        <topology evidence="4">Peripheral membrane protein</topology>
    </subcellularLocation>
    <subcellularLocation>
        <location evidence="3">Microsome membrane</location>
        <topology evidence="3">Peripheral membrane protein</topology>
    </subcellularLocation>
</comment>
<keyword evidence="8" id="KW-0256">Endoplasmic reticulum</keyword>
<keyword evidence="9" id="KW-0492">Microsome</keyword>
<dbReference type="PRINTS" id="PR00385">
    <property type="entry name" value="P450"/>
</dbReference>
<dbReference type="GO" id="GO:0020037">
    <property type="term" value="F:heme binding"/>
    <property type="evidence" value="ECO:0007669"/>
    <property type="project" value="InterPro"/>
</dbReference>
<evidence type="ECO:0000256" key="1">
    <source>
        <dbReference type="ARBA" id="ARBA00001971"/>
    </source>
</evidence>
<keyword evidence="11 14" id="KW-0408">Iron</keyword>
<keyword evidence="6 14" id="KW-0349">Heme</keyword>